<dbReference type="InterPro" id="IPR009835">
    <property type="entry name" value="SrtB"/>
</dbReference>
<feature type="compositionally biased region" description="Acidic residues" evidence="3">
    <location>
        <begin position="99"/>
        <end position="111"/>
    </location>
</feature>
<accession>A0A9D1NQS6</accession>
<reference evidence="4" key="2">
    <citation type="journal article" date="2021" name="PeerJ">
        <title>Extensive microbial diversity within the chicken gut microbiome revealed by metagenomics and culture.</title>
        <authorList>
            <person name="Gilroy R."/>
            <person name="Ravi A."/>
            <person name="Getino M."/>
            <person name="Pursley I."/>
            <person name="Horton D.L."/>
            <person name="Alikhan N.F."/>
            <person name="Baker D."/>
            <person name="Gharbi K."/>
            <person name="Hall N."/>
            <person name="Watson M."/>
            <person name="Adriaenssens E.M."/>
            <person name="Foster-Nyarko E."/>
            <person name="Jarju S."/>
            <person name="Secka A."/>
            <person name="Antonio M."/>
            <person name="Oren A."/>
            <person name="Chaudhuri R.R."/>
            <person name="La Ragione R."/>
            <person name="Hildebrand F."/>
            <person name="Pallen M.J."/>
        </authorList>
    </citation>
    <scope>NUCLEOTIDE SEQUENCE</scope>
    <source>
        <strain evidence="4">1370</strain>
    </source>
</reference>
<feature type="active site" description="Proton donor/acceptor" evidence="2">
    <location>
        <position position="191"/>
    </location>
</feature>
<feature type="region of interest" description="Disordered" evidence="3">
    <location>
        <begin position="60"/>
        <end position="117"/>
    </location>
</feature>
<proteinExistence type="predicted"/>
<feature type="active site" description="Acyl-thioester intermediate" evidence="2">
    <location>
        <position position="289"/>
    </location>
</feature>
<protein>
    <submittedName>
        <fullName evidence="4">Sortase</fullName>
    </submittedName>
</protein>
<evidence type="ECO:0000256" key="1">
    <source>
        <dbReference type="ARBA" id="ARBA00022801"/>
    </source>
</evidence>
<dbReference type="InterPro" id="IPR005754">
    <property type="entry name" value="Sortase"/>
</dbReference>
<dbReference type="Proteomes" id="UP000823960">
    <property type="component" value="Unassembled WGS sequence"/>
</dbReference>
<keyword evidence="1" id="KW-0378">Hydrolase</keyword>
<dbReference type="AlphaFoldDB" id="A0A9D1NQS6"/>
<evidence type="ECO:0000256" key="2">
    <source>
        <dbReference type="PIRSR" id="PIRSR605754-1"/>
    </source>
</evidence>
<dbReference type="Pfam" id="PF04203">
    <property type="entry name" value="Sortase"/>
    <property type="match status" value="1"/>
</dbReference>
<dbReference type="EMBL" id="DVOL01000077">
    <property type="protein sequence ID" value="HIV11115.1"/>
    <property type="molecule type" value="Genomic_DNA"/>
</dbReference>
<reference evidence="4" key="1">
    <citation type="submission" date="2020-10" db="EMBL/GenBank/DDBJ databases">
        <authorList>
            <person name="Gilroy R."/>
        </authorList>
    </citation>
    <scope>NUCLEOTIDE SEQUENCE</scope>
    <source>
        <strain evidence="4">1370</strain>
    </source>
</reference>
<dbReference type="InterPro" id="IPR023365">
    <property type="entry name" value="Sortase_dom-sf"/>
</dbReference>
<evidence type="ECO:0000313" key="4">
    <source>
        <dbReference type="EMBL" id="HIV11115.1"/>
    </source>
</evidence>
<gene>
    <name evidence="4" type="ORF">IAD28_05435</name>
</gene>
<name>A0A9D1NQS6_9FIRM</name>
<dbReference type="Gene3D" id="2.40.260.10">
    <property type="entry name" value="Sortase"/>
    <property type="match status" value="1"/>
</dbReference>
<dbReference type="SUPFAM" id="SSF63817">
    <property type="entry name" value="Sortase"/>
    <property type="match status" value="1"/>
</dbReference>
<organism evidence="4 5">
    <name type="scientific">Candidatus Faeciplasma avium</name>
    <dbReference type="NCBI Taxonomy" id="2840798"/>
    <lineage>
        <taxon>Bacteria</taxon>
        <taxon>Bacillati</taxon>
        <taxon>Bacillota</taxon>
        <taxon>Clostridia</taxon>
        <taxon>Eubacteriales</taxon>
        <taxon>Oscillospiraceae</taxon>
        <taxon>Oscillospiraceae incertae sedis</taxon>
        <taxon>Candidatus Faeciplasma</taxon>
    </lineage>
</organism>
<dbReference type="GO" id="GO:0016787">
    <property type="term" value="F:hydrolase activity"/>
    <property type="evidence" value="ECO:0007669"/>
    <property type="project" value="UniProtKB-KW"/>
</dbReference>
<dbReference type="CDD" id="cd05826">
    <property type="entry name" value="Sortase_B"/>
    <property type="match status" value="1"/>
</dbReference>
<comment type="caution">
    <text evidence="4">The sequence shown here is derived from an EMBL/GenBank/DDBJ whole genome shotgun (WGS) entry which is preliminary data.</text>
</comment>
<evidence type="ECO:0000256" key="3">
    <source>
        <dbReference type="SAM" id="MobiDB-lite"/>
    </source>
</evidence>
<evidence type="ECO:0000313" key="5">
    <source>
        <dbReference type="Proteomes" id="UP000823960"/>
    </source>
</evidence>
<sequence length="305" mass="34070">MIKKAERMLGILLSGRLFKTAERRLLAAALAAVMAVQLLPTGVYALGRQSMFARISEAVSSSGVREDSGEEGSLPDNSQPEEIPQSEDDSDNGEVKEAEADEDNDGSEDSEPGYVSPIDFEEYQKKNKDVYAWIKIPGTKVDYPIVQNQANDEYYLTNSWEKKMDKGGAIFTEHAYNGTDFSDPVTILYGHRMNDDSMFGQLQKLYSSASGLKNYSEIIIYLPDEELHYTVFAALPYGDEHILYNYDFTRLADYESFYSTVFSASGLGVSLSSKDFEKGGNDVIILSTCYKGNPNKRYLVLAQRD</sequence>